<dbReference type="PANTHER" id="PTHR46300:SF7">
    <property type="entry name" value="P450, PUTATIVE (EUROFUNG)-RELATED"/>
    <property type="match status" value="1"/>
</dbReference>
<evidence type="ECO:0000256" key="3">
    <source>
        <dbReference type="ARBA" id="ARBA00010617"/>
    </source>
</evidence>
<dbReference type="InterPro" id="IPR050364">
    <property type="entry name" value="Cytochrome_P450_fung"/>
</dbReference>
<evidence type="ECO:0000256" key="2">
    <source>
        <dbReference type="ARBA" id="ARBA00005179"/>
    </source>
</evidence>
<comment type="cofactor">
    <cofactor evidence="1">
        <name>heme</name>
        <dbReference type="ChEBI" id="CHEBI:30413"/>
    </cofactor>
</comment>
<gene>
    <name evidence="9" type="ORF">EST38_g6403</name>
</gene>
<dbReference type="InterPro" id="IPR036396">
    <property type="entry name" value="Cyt_P450_sf"/>
</dbReference>
<comment type="caution">
    <text evidence="9">The sequence shown here is derived from an EMBL/GenBank/DDBJ whole genome shotgun (WGS) entry which is preliminary data.</text>
</comment>
<keyword evidence="8" id="KW-0503">Monooxygenase</keyword>
<protein>
    <recommendedName>
        <fullName evidence="11">Cytochrome P450</fullName>
    </recommendedName>
</protein>
<dbReference type="GO" id="GO:0020037">
    <property type="term" value="F:heme binding"/>
    <property type="evidence" value="ECO:0007669"/>
    <property type="project" value="InterPro"/>
</dbReference>
<dbReference type="Pfam" id="PF00067">
    <property type="entry name" value="p450"/>
    <property type="match status" value="2"/>
</dbReference>
<dbReference type="InterPro" id="IPR001128">
    <property type="entry name" value="Cyt_P450"/>
</dbReference>
<dbReference type="InterPro" id="IPR002401">
    <property type="entry name" value="Cyt_P450_E_grp-I"/>
</dbReference>
<dbReference type="GO" id="GO:0005506">
    <property type="term" value="F:iron ion binding"/>
    <property type="evidence" value="ECO:0007669"/>
    <property type="project" value="InterPro"/>
</dbReference>
<keyword evidence="4" id="KW-0349">Heme</keyword>
<evidence type="ECO:0000313" key="9">
    <source>
        <dbReference type="EMBL" id="RXW19442.1"/>
    </source>
</evidence>
<evidence type="ECO:0000256" key="6">
    <source>
        <dbReference type="ARBA" id="ARBA00023002"/>
    </source>
</evidence>
<evidence type="ECO:0008006" key="11">
    <source>
        <dbReference type="Google" id="ProtNLM"/>
    </source>
</evidence>
<evidence type="ECO:0000256" key="7">
    <source>
        <dbReference type="ARBA" id="ARBA00023004"/>
    </source>
</evidence>
<dbReference type="OrthoDB" id="1055148at2759"/>
<dbReference type="PRINTS" id="PR00463">
    <property type="entry name" value="EP450I"/>
</dbReference>
<comment type="pathway">
    <text evidence="2">Secondary metabolite biosynthesis.</text>
</comment>
<organism evidence="9 10">
    <name type="scientific">Candolleomyces aberdarensis</name>
    <dbReference type="NCBI Taxonomy" id="2316362"/>
    <lineage>
        <taxon>Eukaryota</taxon>
        <taxon>Fungi</taxon>
        <taxon>Dikarya</taxon>
        <taxon>Basidiomycota</taxon>
        <taxon>Agaricomycotina</taxon>
        <taxon>Agaricomycetes</taxon>
        <taxon>Agaricomycetidae</taxon>
        <taxon>Agaricales</taxon>
        <taxon>Agaricineae</taxon>
        <taxon>Psathyrellaceae</taxon>
        <taxon>Candolleomyces</taxon>
    </lineage>
</organism>
<evidence type="ECO:0000256" key="4">
    <source>
        <dbReference type="ARBA" id="ARBA00022617"/>
    </source>
</evidence>
<keyword evidence="7" id="KW-0408">Iron</keyword>
<evidence type="ECO:0000313" key="10">
    <source>
        <dbReference type="Proteomes" id="UP000290288"/>
    </source>
</evidence>
<sequence>MWDSFIALSLGLGFIWLLRTVVVRRKRNPRGLPLPPGPKGLPMLGNVFQFPQGNPWEGYHKLCEEYGDMIYLKAPGLGILVLGSHRRAVDLLDKRSANYSDRPTSPIVEFSSAVQQYHPIMYEETKAFLRKVNSQPDDIFEDMKLLFGAALMRTAYGFDDSRKNEALVNNGVILVSRFADAVIPGKFLVSSIPALRHIPSWVPGAGFKKIFEELARISFKTLYPPFEEAKSNFAKGENGRHPSIAADLIESLPEKSDANYATLEAIARNVCAVGYVAGSETTVSSATALLYVLASYPEVQTRAQAEIDAVVGSDRLPLVTDREGLPYVHAVVKEVGRWYTVAPLGLAHSNAEDDEYDGYFIPKKTIIFQNNWAMMHDPNVFDKPFEFIPERYIKDGKIDLSVPDTQHAAFGHGRRNDALFLMAASLLATHTIAAPKDEQGRVAPMKLEGQGQGISKPLPFKCEITLRPGREHLLE</sequence>
<comment type="similarity">
    <text evidence="3">Belongs to the cytochrome P450 family.</text>
</comment>
<dbReference type="Gene3D" id="1.10.630.10">
    <property type="entry name" value="Cytochrome P450"/>
    <property type="match status" value="1"/>
</dbReference>
<keyword evidence="10" id="KW-1185">Reference proteome</keyword>
<evidence type="ECO:0000256" key="8">
    <source>
        <dbReference type="ARBA" id="ARBA00023033"/>
    </source>
</evidence>
<evidence type="ECO:0000256" key="1">
    <source>
        <dbReference type="ARBA" id="ARBA00001971"/>
    </source>
</evidence>
<reference evidence="9 10" key="1">
    <citation type="submission" date="2019-01" db="EMBL/GenBank/DDBJ databases">
        <title>Draft genome sequence of Psathyrella aberdarensis IHI B618.</title>
        <authorList>
            <person name="Buettner E."/>
            <person name="Kellner H."/>
        </authorList>
    </citation>
    <scope>NUCLEOTIDE SEQUENCE [LARGE SCALE GENOMIC DNA]</scope>
    <source>
        <strain evidence="9 10">IHI B618</strain>
    </source>
</reference>
<accession>A0A4Q2DJR2</accession>
<dbReference type="GO" id="GO:0016705">
    <property type="term" value="F:oxidoreductase activity, acting on paired donors, with incorporation or reduction of molecular oxygen"/>
    <property type="evidence" value="ECO:0007669"/>
    <property type="project" value="InterPro"/>
</dbReference>
<dbReference type="EMBL" id="SDEE01000201">
    <property type="protein sequence ID" value="RXW19442.1"/>
    <property type="molecule type" value="Genomic_DNA"/>
</dbReference>
<dbReference type="AlphaFoldDB" id="A0A4Q2DJR2"/>
<name>A0A4Q2DJR2_9AGAR</name>
<dbReference type="GO" id="GO:0004497">
    <property type="term" value="F:monooxygenase activity"/>
    <property type="evidence" value="ECO:0007669"/>
    <property type="project" value="UniProtKB-KW"/>
</dbReference>
<dbReference type="Proteomes" id="UP000290288">
    <property type="component" value="Unassembled WGS sequence"/>
</dbReference>
<keyword evidence="6" id="KW-0560">Oxidoreductase</keyword>
<evidence type="ECO:0000256" key="5">
    <source>
        <dbReference type="ARBA" id="ARBA00022723"/>
    </source>
</evidence>
<dbReference type="PANTHER" id="PTHR46300">
    <property type="entry name" value="P450, PUTATIVE (EUROFUNG)-RELATED-RELATED"/>
    <property type="match status" value="1"/>
</dbReference>
<dbReference type="SUPFAM" id="SSF48264">
    <property type="entry name" value="Cytochrome P450"/>
    <property type="match status" value="1"/>
</dbReference>
<keyword evidence="5" id="KW-0479">Metal-binding</keyword>
<dbReference type="STRING" id="2316362.A0A4Q2DJR2"/>
<dbReference type="CDD" id="cd11065">
    <property type="entry name" value="CYP64-like"/>
    <property type="match status" value="1"/>
</dbReference>
<proteinExistence type="inferred from homology"/>